<accession>A0ABS6IM92</accession>
<dbReference type="EMBL" id="JAHOPB010000001">
    <property type="protein sequence ID" value="MBU8875701.1"/>
    <property type="molecule type" value="Genomic_DNA"/>
</dbReference>
<protein>
    <submittedName>
        <fullName evidence="1">Ecdysteroid 22-kinase family protein</fullName>
    </submittedName>
</protein>
<dbReference type="Proteomes" id="UP000727907">
    <property type="component" value="Unassembled WGS sequence"/>
</dbReference>
<sequence>MTPLPPSAASAEHLTDVLHRNGALGSGRVSAVSVDRTFPTILSLVQRLRLTYEGASPDAPTSLIFKTDLPNRPGANWESGRKEVAFYTTVAPATPDGLLLRCFEAHHDAASGAWHLLLEDLTDSHLVATQWPVPPTIAQSEAIVRTHARFQAAWWDDPRLGVTIGTWPEPKAVRDWLKDLAASYAKFADMLGDRLSAQRRAFYERLFDQAPRVLQRYRTRRNLTLVQGDSHTWNCFLPRDGSSDTARLFDWDAWRPASGAEDLAYMMAMHWYPDLRQRAEGHLLDCFHAKLTKLGVTGYDRSSLQDDYRLAVLWLTTRPIWMQSAGIPPVIWWNHLERIHLAADDLDCRALVS</sequence>
<keyword evidence="2" id="KW-1185">Reference proteome</keyword>
<organism evidence="1 2">
    <name type="scientific">Reyranella humidisoli</name>
    <dbReference type="NCBI Taxonomy" id="2849149"/>
    <lineage>
        <taxon>Bacteria</taxon>
        <taxon>Pseudomonadati</taxon>
        <taxon>Pseudomonadota</taxon>
        <taxon>Alphaproteobacteria</taxon>
        <taxon>Hyphomicrobiales</taxon>
        <taxon>Reyranellaceae</taxon>
        <taxon>Reyranella</taxon>
    </lineage>
</organism>
<name>A0ABS6IM92_9HYPH</name>
<reference evidence="1 2" key="1">
    <citation type="submission" date="2021-06" db="EMBL/GenBank/DDBJ databases">
        <authorList>
            <person name="Lee D.H."/>
        </authorList>
    </citation>
    <scope>NUCLEOTIDE SEQUENCE [LARGE SCALE GENOMIC DNA]</scope>
    <source>
        <strain evidence="1 2">MMS21-HV4-11</strain>
    </source>
</reference>
<proteinExistence type="predicted"/>
<comment type="caution">
    <text evidence="1">The sequence shown here is derived from an EMBL/GenBank/DDBJ whole genome shotgun (WGS) entry which is preliminary data.</text>
</comment>
<evidence type="ECO:0000313" key="2">
    <source>
        <dbReference type="Proteomes" id="UP000727907"/>
    </source>
</evidence>
<dbReference type="RefSeq" id="WP_216963358.1">
    <property type="nucleotide sequence ID" value="NZ_JAHOPB010000001.1"/>
</dbReference>
<dbReference type="InterPro" id="IPR004119">
    <property type="entry name" value="EcKL"/>
</dbReference>
<evidence type="ECO:0000313" key="1">
    <source>
        <dbReference type="EMBL" id="MBU8875701.1"/>
    </source>
</evidence>
<gene>
    <name evidence="1" type="ORF">KQ910_18145</name>
</gene>
<dbReference type="Pfam" id="PF02958">
    <property type="entry name" value="EcKL"/>
    <property type="match status" value="1"/>
</dbReference>